<protein>
    <submittedName>
        <fullName evidence="2">Uncharacterized protein</fullName>
    </submittedName>
</protein>
<feature type="transmembrane region" description="Helical" evidence="1">
    <location>
        <begin position="25"/>
        <end position="43"/>
    </location>
</feature>
<keyword evidence="1" id="KW-0472">Membrane</keyword>
<keyword evidence="1" id="KW-0812">Transmembrane</keyword>
<evidence type="ECO:0000256" key="1">
    <source>
        <dbReference type="SAM" id="Phobius"/>
    </source>
</evidence>
<reference evidence="2 3" key="1">
    <citation type="submission" date="2023-04" db="EMBL/GenBank/DDBJ databases">
        <title>Taxonomic identification of the Arctic strain Aequorivita sp. nov. and transcriptomic analysis in response to temperature stress.</title>
        <authorList>
            <person name="Liu W."/>
            <person name="Cong B."/>
            <person name="Lin J."/>
        </authorList>
    </citation>
    <scope>NUCLEOTIDE SEQUENCE [LARGE SCALE GENOMIC DNA]</scope>
    <source>
        <strain evidence="2 3">Ant34-E75</strain>
    </source>
</reference>
<proteinExistence type="predicted"/>
<name>A0ABY8KXV0_9FLAO</name>
<dbReference type="EMBL" id="CP122379">
    <property type="protein sequence ID" value="WGF92646.1"/>
    <property type="molecule type" value="Genomic_DNA"/>
</dbReference>
<accession>A0ABY8KXV0</accession>
<evidence type="ECO:0000313" key="2">
    <source>
        <dbReference type="EMBL" id="WGF92646.1"/>
    </source>
</evidence>
<dbReference type="RefSeq" id="WP_279448712.1">
    <property type="nucleotide sequence ID" value="NZ_CP122379.1"/>
</dbReference>
<organism evidence="2 3">
    <name type="scientific">Aequorivita marisscotiae</name>
    <dbReference type="NCBI Taxonomy" id="3040348"/>
    <lineage>
        <taxon>Bacteria</taxon>
        <taxon>Pseudomonadati</taxon>
        <taxon>Bacteroidota</taxon>
        <taxon>Flavobacteriia</taxon>
        <taxon>Flavobacteriales</taxon>
        <taxon>Flavobacteriaceae</taxon>
        <taxon>Aequorivita</taxon>
    </lineage>
</organism>
<keyword evidence="3" id="KW-1185">Reference proteome</keyword>
<feature type="transmembrane region" description="Helical" evidence="1">
    <location>
        <begin position="49"/>
        <end position="70"/>
    </location>
</feature>
<dbReference type="Proteomes" id="UP001238523">
    <property type="component" value="Chromosome"/>
</dbReference>
<sequence length="133" mass="15773">MSEQLKIKHLEFIQNVISRLSTNSFLIKGWCITLITGLIALSLDNQKFVILIIGLPIIVIFWFLDTYYLWLEKIYRAHYTIEIENHQINFNMDITSLKKEILFSPLLFRFSIFLLYLILIILLIGAYLFLRNS</sequence>
<feature type="transmembrane region" description="Helical" evidence="1">
    <location>
        <begin position="106"/>
        <end position="130"/>
    </location>
</feature>
<gene>
    <name evidence="2" type="ORF">QCQ61_00295</name>
</gene>
<keyword evidence="1" id="KW-1133">Transmembrane helix</keyword>
<evidence type="ECO:0000313" key="3">
    <source>
        <dbReference type="Proteomes" id="UP001238523"/>
    </source>
</evidence>